<comment type="caution">
    <text evidence="2">The sequence shown here is derived from an EMBL/GenBank/DDBJ whole genome shotgun (WGS) entry which is preliminary data.</text>
</comment>
<name>A0A8S2V8X2_9BILA</name>
<dbReference type="AlphaFoldDB" id="A0A8S2V8X2"/>
<gene>
    <name evidence="2" type="ORF">SMN809_LOCUS29796</name>
</gene>
<dbReference type="Proteomes" id="UP000676336">
    <property type="component" value="Unassembled WGS sequence"/>
</dbReference>
<sequence length="60" mass="6824">KETSSKRDSPQRKPPVPSIRDVPKMGTRTEKNFVQTNALDVVMTVPKKPERNVVDDRFGD</sequence>
<evidence type="ECO:0000313" key="2">
    <source>
        <dbReference type="EMBL" id="CAF4386212.1"/>
    </source>
</evidence>
<proteinExistence type="predicted"/>
<evidence type="ECO:0000256" key="1">
    <source>
        <dbReference type="SAM" id="MobiDB-lite"/>
    </source>
</evidence>
<feature type="region of interest" description="Disordered" evidence="1">
    <location>
        <begin position="1"/>
        <end position="28"/>
    </location>
</feature>
<accession>A0A8S2V8X2</accession>
<feature type="compositionally biased region" description="Basic and acidic residues" evidence="1">
    <location>
        <begin position="1"/>
        <end position="11"/>
    </location>
</feature>
<organism evidence="2 3">
    <name type="scientific">Rotaria magnacalcarata</name>
    <dbReference type="NCBI Taxonomy" id="392030"/>
    <lineage>
        <taxon>Eukaryota</taxon>
        <taxon>Metazoa</taxon>
        <taxon>Spiralia</taxon>
        <taxon>Gnathifera</taxon>
        <taxon>Rotifera</taxon>
        <taxon>Eurotatoria</taxon>
        <taxon>Bdelloidea</taxon>
        <taxon>Philodinida</taxon>
        <taxon>Philodinidae</taxon>
        <taxon>Rotaria</taxon>
    </lineage>
</organism>
<reference evidence="2" key="1">
    <citation type="submission" date="2021-02" db="EMBL/GenBank/DDBJ databases">
        <authorList>
            <person name="Nowell W R."/>
        </authorList>
    </citation>
    <scope>NUCLEOTIDE SEQUENCE</scope>
</reference>
<feature type="non-terminal residue" evidence="2">
    <location>
        <position position="60"/>
    </location>
</feature>
<feature type="non-terminal residue" evidence="2">
    <location>
        <position position="1"/>
    </location>
</feature>
<dbReference type="EMBL" id="CAJOBI010054157">
    <property type="protein sequence ID" value="CAF4386212.1"/>
    <property type="molecule type" value="Genomic_DNA"/>
</dbReference>
<protein>
    <submittedName>
        <fullName evidence="2">Uncharacterized protein</fullName>
    </submittedName>
</protein>
<evidence type="ECO:0000313" key="3">
    <source>
        <dbReference type="Proteomes" id="UP000676336"/>
    </source>
</evidence>